<keyword evidence="9" id="KW-1185">Reference proteome</keyword>
<keyword evidence="1" id="KW-0134">Cell wall</keyword>
<feature type="compositionally biased region" description="Gly residues" evidence="4">
    <location>
        <begin position="355"/>
        <end position="372"/>
    </location>
</feature>
<dbReference type="RefSeq" id="WP_208266396.1">
    <property type="nucleotide sequence ID" value="NZ_BAAAGM010000018.1"/>
</dbReference>
<proteinExistence type="predicted"/>
<feature type="domain" description="Chaplin" evidence="7">
    <location>
        <begin position="146"/>
        <end position="186"/>
    </location>
</feature>
<feature type="domain" description="Chaplin" evidence="7">
    <location>
        <begin position="38"/>
        <end position="78"/>
    </location>
</feature>
<feature type="region of interest" description="Disordered" evidence="4">
    <location>
        <begin position="350"/>
        <end position="374"/>
    </location>
</feature>
<organism evidence="8 9">
    <name type="scientific">Actinomadura nitritigenes</name>
    <dbReference type="NCBI Taxonomy" id="134602"/>
    <lineage>
        <taxon>Bacteria</taxon>
        <taxon>Bacillati</taxon>
        <taxon>Actinomycetota</taxon>
        <taxon>Actinomycetes</taxon>
        <taxon>Streptosporangiales</taxon>
        <taxon>Thermomonosporaceae</taxon>
        <taxon>Actinomadura</taxon>
    </lineage>
</organism>
<evidence type="ECO:0000256" key="4">
    <source>
        <dbReference type="SAM" id="MobiDB-lite"/>
    </source>
</evidence>
<evidence type="ECO:0000256" key="2">
    <source>
        <dbReference type="ARBA" id="ARBA00022889"/>
    </source>
</evidence>
<keyword evidence="6" id="KW-0732">Signal</keyword>
<sequence length="765" mass="71971">MRTWAKSTARTAALTASFVALGVSVVPANAFADATSGDGSVLGGNQVDLPISAPVEVSGNGAGIVGSGHGASKGGASVLNGGGGGGRHTSGKGSVGGGNQVHAPVSLPVNACGNAVALIGKAEAGCKGGSSVVNGGGSGGQKTSGEHSVLGGNQVNAPISAPVDVCGNAVAIIGKAEAGCKGGATVHNGGGAGHGRSGQTTDGALGVIAGNQVNAPISAPVNVCGNAVAIVGRSMAGCEGGAIVKNGGHTGAGQQTNGLHGVIGGNQANAPVSAPVDVCGNAIGGALAECEGGASVRNGGHGSGGQRTDGVSSVLGGNQANAPISVPASVCGNAAALVGQAGAYCEGGAHVRSSSGGGQQTSGTGSVGGGNQGNAPISAPADVCGNAAAVVGEAAAHCNGQTLVEGPHGPGGRTSGNGSAGGGNQAHAPAKAPVDACGNVGAVVGRSLAHCQDSPGFGGYHPYARSAGQNPAPLPVNPGLPVLPKLPATANHRDGGPTGLPVTAALPVTGLPDAGQALSGAVAQVNGVPATKSVPVSDVLSATNLLPGAGGQRTIAEQRTGAPSLGPVAASQLPGMGSLPVQGSLPTVNALLGGAMTPKITPKVNGLPRVPAAGKRTAGTGGNGLTVATLPVNPGALTGNAGKALPSAPVVPLAPNARTSRSGDPLPHTGLPGTNGVKLPKTGAVDLPKTGAVDLPAAGKAALPAGTLQAPRSVTDLGPVRTVAERTPIAPAAEDGSLWVLGMATIAAAFAGAVALTRRLRPARG</sequence>
<feature type="domain" description="Chaplin" evidence="7">
    <location>
        <begin position="204"/>
        <end position="244"/>
    </location>
</feature>
<keyword evidence="1" id="KW-0964">Secreted</keyword>
<keyword evidence="5" id="KW-1133">Transmembrane helix</keyword>
<accession>A0ABS3QVQ5</accession>
<keyword evidence="5" id="KW-0472">Membrane</keyword>
<keyword evidence="3" id="KW-0034">Amyloid</keyword>
<feature type="compositionally biased region" description="Gly residues" evidence="4">
    <location>
        <begin position="408"/>
        <end position="424"/>
    </location>
</feature>
<evidence type="ECO:0000256" key="3">
    <source>
        <dbReference type="ARBA" id="ARBA00023087"/>
    </source>
</evidence>
<comment type="caution">
    <text evidence="8">The sequence shown here is derived from an EMBL/GenBank/DDBJ whole genome shotgun (WGS) entry which is preliminary data.</text>
</comment>
<name>A0ABS3QVQ5_9ACTN</name>
<feature type="domain" description="Chaplin" evidence="7">
    <location>
        <begin position="311"/>
        <end position="351"/>
    </location>
</feature>
<evidence type="ECO:0000256" key="6">
    <source>
        <dbReference type="SAM" id="SignalP"/>
    </source>
</evidence>
<dbReference type="PROSITE" id="PS51884">
    <property type="entry name" value="CHAPLIN"/>
    <property type="match status" value="6"/>
</dbReference>
<evidence type="ECO:0000256" key="1">
    <source>
        <dbReference type="ARBA" id="ARBA00022512"/>
    </source>
</evidence>
<dbReference type="Pfam" id="PF03777">
    <property type="entry name" value="ChpA-C"/>
    <property type="match status" value="4"/>
</dbReference>
<feature type="region of interest" description="Disordered" evidence="4">
    <location>
        <begin position="401"/>
        <end position="428"/>
    </location>
</feature>
<feature type="signal peptide" evidence="6">
    <location>
        <begin position="1"/>
        <end position="32"/>
    </location>
</feature>
<dbReference type="EMBL" id="JAGEOK010000006">
    <property type="protein sequence ID" value="MBO2438063.1"/>
    <property type="molecule type" value="Genomic_DNA"/>
</dbReference>
<feature type="domain" description="Chaplin" evidence="7">
    <location>
        <begin position="92"/>
        <end position="132"/>
    </location>
</feature>
<feature type="domain" description="Chaplin" evidence="7">
    <location>
        <begin position="364"/>
        <end position="404"/>
    </location>
</feature>
<keyword evidence="2" id="KW-0130">Cell adhesion</keyword>
<feature type="region of interest" description="Disordered" evidence="4">
    <location>
        <begin position="657"/>
        <end position="679"/>
    </location>
</feature>
<evidence type="ECO:0000256" key="5">
    <source>
        <dbReference type="SAM" id="Phobius"/>
    </source>
</evidence>
<reference evidence="8 9" key="1">
    <citation type="submission" date="2021-03" db="EMBL/GenBank/DDBJ databases">
        <authorList>
            <person name="Kanchanasin P."/>
            <person name="Saeng-In P."/>
            <person name="Phongsopitanun W."/>
            <person name="Yuki M."/>
            <person name="Kudo T."/>
            <person name="Ohkuma M."/>
            <person name="Tanasupawat S."/>
        </authorList>
    </citation>
    <scope>NUCLEOTIDE SEQUENCE [LARGE SCALE GENOMIC DNA]</scope>
    <source>
        <strain evidence="8 9">L46</strain>
    </source>
</reference>
<evidence type="ECO:0000313" key="9">
    <source>
        <dbReference type="Proteomes" id="UP000666915"/>
    </source>
</evidence>
<evidence type="ECO:0000259" key="7">
    <source>
        <dbReference type="PROSITE" id="PS51884"/>
    </source>
</evidence>
<evidence type="ECO:0000313" key="8">
    <source>
        <dbReference type="EMBL" id="MBO2438063.1"/>
    </source>
</evidence>
<gene>
    <name evidence="8" type="ORF">J4557_11080</name>
</gene>
<dbReference type="Proteomes" id="UP000666915">
    <property type="component" value="Unassembled WGS sequence"/>
</dbReference>
<feature type="transmembrane region" description="Helical" evidence="5">
    <location>
        <begin position="736"/>
        <end position="756"/>
    </location>
</feature>
<protein>
    <submittedName>
        <fullName evidence="8">DUF320 domain-containing protein</fullName>
    </submittedName>
</protein>
<feature type="chain" id="PRO_5047251136" evidence="6">
    <location>
        <begin position="33"/>
        <end position="765"/>
    </location>
</feature>
<keyword evidence="5" id="KW-0812">Transmembrane</keyword>
<dbReference type="InterPro" id="IPR005528">
    <property type="entry name" value="ChpA-H"/>
</dbReference>